<protein>
    <recommendedName>
        <fullName evidence="3">Peptidase MA-like domain-containing protein</fullName>
    </recommendedName>
</protein>
<name>A0A1R4EIN9_9GAMM</name>
<keyword evidence="2" id="KW-1185">Reference proteome</keyword>
<reference evidence="2" key="1">
    <citation type="submission" date="2017-02" db="EMBL/GenBank/DDBJ databases">
        <authorList>
            <person name="Mornico D."/>
        </authorList>
    </citation>
    <scope>NUCLEOTIDE SEQUENCE [LARGE SCALE GENOMIC DNA]</scope>
</reference>
<organism evidence="1 2">
    <name type="scientific">Psychrobacter pasteurii</name>
    <dbReference type="NCBI Taxonomy" id="1945520"/>
    <lineage>
        <taxon>Bacteria</taxon>
        <taxon>Pseudomonadati</taxon>
        <taxon>Pseudomonadota</taxon>
        <taxon>Gammaproteobacteria</taxon>
        <taxon>Moraxellales</taxon>
        <taxon>Moraxellaceae</taxon>
        <taxon>Psychrobacter</taxon>
    </lineage>
</organism>
<dbReference type="EMBL" id="FUGD01000147">
    <property type="protein sequence ID" value="SJM38381.1"/>
    <property type="molecule type" value="Genomic_DNA"/>
</dbReference>
<dbReference type="RefSeq" id="WP_077449730.1">
    <property type="nucleotide sequence ID" value="NZ_FUGD01000147.1"/>
</dbReference>
<dbReference type="OrthoDB" id="262317at2"/>
<dbReference type="AlphaFoldDB" id="A0A1R4EIN9"/>
<dbReference type="STRING" id="1945520.A1019T_02373"/>
<evidence type="ECO:0000313" key="1">
    <source>
        <dbReference type="EMBL" id="SJM38381.1"/>
    </source>
</evidence>
<sequence length="348" mass="40183">MKRLSTVICLSVGIVCCQYIGSDNNNHNSNNNIDISSQEFGECRQLNTSFQYTSLSYQPQLDSFRFLIKFNANKLLETNLQRNVLNVVTVNQLQNIKRQLQVADGIYQNVLGLTAPLDNPRYQKAHFINVNMIEAQKAYGRAYDEVVKNKNDKVSACHIIMELSNQVNAEHNVTPAHELFHIYQNSVMMFKQSWLTEGTARWSESLIKESTGKEEALPETKEQLLEVMDSSYGASKFWIRLFRLIDPNDAFVVPNYLDTITYLNNEPVLQDNKAYGVTFIKVIFDELSKESDHVSELKGWDRYAWKEKDQKDPALNPYIWNAVKRAVAKSIPYEQQSEELRKCMEIEL</sequence>
<proteinExistence type="predicted"/>
<gene>
    <name evidence="1" type="ORF">A1019T_02373</name>
</gene>
<accession>A0A1R4EIN9</accession>
<dbReference type="Proteomes" id="UP000188169">
    <property type="component" value="Unassembled WGS sequence"/>
</dbReference>
<evidence type="ECO:0008006" key="3">
    <source>
        <dbReference type="Google" id="ProtNLM"/>
    </source>
</evidence>
<evidence type="ECO:0000313" key="2">
    <source>
        <dbReference type="Proteomes" id="UP000188169"/>
    </source>
</evidence>